<evidence type="ECO:0000259" key="1">
    <source>
        <dbReference type="Pfam" id="PF07969"/>
    </source>
</evidence>
<dbReference type="Gene3D" id="2.30.40.10">
    <property type="entry name" value="Urease, subunit C, domain 1"/>
    <property type="match status" value="1"/>
</dbReference>
<gene>
    <name evidence="2" type="ORF">H8692_10565</name>
</gene>
<dbReference type="Proteomes" id="UP000610862">
    <property type="component" value="Unassembled WGS sequence"/>
</dbReference>
<reference evidence="2" key="1">
    <citation type="submission" date="2020-08" db="EMBL/GenBank/DDBJ databases">
        <title>Genome public.</title>
        <authorList>
            <person name="Liu C."/>
            <person name="Sun Q."/>
        </authorList>
    </citation>
    <scope>NUCLEOTIDE SEQUENCE</scope>
    <source>
        <strain evidence="2">NSJ-24</strain>
    </source>
</reference>
<dbReference type="GO" id="GO:0016810">
    <property type="term" value="F:hydrolase activity, acting on carbon-nitrogen (but not peptide) bonds"/>
    <property type="evidence" value="ECO:0007669"/>
    <property type="project" value="InterPro"/>
</dbReference>
<dbReference type="SUPFAM" id="SSF51338">
    <property type="entry name" value="Composite domain of metallo-dependent hydrolases"/>
    <property type="match status" value="1"/>
</dbReference>
<dbReference type="AlphaFoldDB" id="A0A926EA38"/>
<sequence length="558" mass="63905">MITVIKNAQIYTCNEKHPKADCIVLDDKNIIYVGTEDEAKEFCGADSKIHDAHGKFLMPGIIDSHIHPGWVTKSLWHVRLPWTDNVDELLTFVKKYGENHPKSECPFLYFEYYPTSMFNEKGPDKALLDEAISDRPVLCQDFGEHLCWVNSRMLELLEIDKNTPDPGPLETFARDNEGNPTGWIREMAWMKFADNMFRSIGWYPPEELNTKTMKGFFNFLENSGITAIADGFIENDDQIKAIYEMDMAGQLNVYYDGMVRFWSLEDLPEKIAVLRKYQRQYTTDHVKINTMKLFLDGTNESGNSASLHEHINDPGNYGEIMMEKEELIRCLLMCNDECLDLHIHMVGDRAFRIGCDAVEEAQAIAGRNGIPWVCRPTFAHCEIVDPSDMQRPVQLGVYINWSCHWSGGYFGEEAMNYYSKEKWERMYQFNSIIKSGATVAFSSDVVTGYELHRAYPFFGMQVAATRIDPEFPLDPRRYPDSARPPLSAKLSISDLLKGYTLNSAVQMRWEKIMGTLEKGKIANILILDKNPFDVPDNQIKDINVETVIFDGKTIKGSI</sequence>
<feature type="domain" description="Amidohydrolase 3" evidence="1">
    <location>
        <begin position="49"/>
        <end position="554"/>
    </location>
</feature>
<evidence type="ECO:0000313" key="3">
    <source>
        <dbReference type="Proteomes" id="UP000610862"/>
    </source>
</evidence>
<dbReference type="EMBL" id="JACRTA010000004">
    <property type="protein sequence ID" value="MBC8569200.1"/>
    <property type="molecule type" value="Genomic_DNA"/>
</dbReference>
<evidence type="ECO:0000313" key="2">
    <source>
        <dbReference type="EMBL" id="MBC8569200.1"/>
    </source>
</evidence>
<organism evidence="2 3">
    <name type="scientific">Lentihominibacter hominis</name>
    <dbReference type="NCBI Taxonomy" id="2763645"/>
    <lineage>
        <taxon>Bacteria</taxon>
        <taxon>Bacillati</taxon>
        <taxon>Bacillota</taxon>
        <taxon>Clostridia</taxon>
        <taxon>Peptostreptococcales</taxon>
        <taxon>Anaerovoracaceae</taxon>
        <taxon>Lentihominibacter</taxon>
    </lineage>
</organism>
<dbReference type="Gene3D" id="3.10.310.70">
    <property type="match status" value="1"/>
</dbReference>
<dbReference type="Gene3D" id="3.20.20.140">
    <property type="entry name" value="Metal-dependent hydrolases"/>
    <property type="match status" value="1"/>
</dbReference>
<dbReference type="InterPro" id="IPR032466">
    <property type="entry name" value="Metal_Hydrolase"/>
</dbReference>
<dbReference type="Pfam" id="PF07969">
    <property type="entry name" value="Amidohydro_3"/>
    <property type="match status" value="1"/>
</dbReference>
<dbReference type="PANTHER" id="PTHR22642:SF2">
    <property type="entry name" value="PROTEIN LONG AFTER FAR-RED 3"/>
    <property type="match status" value="1"/>
</dbReference>
<name>A0A926EA38_9FIRM</name>
<accession>A0A926EA38</accession>
<comment type="caution">
    <text evidence="2">The sequence shown here is derived from an EMBL/GenBank/DDBJ whole genome shotgun (WGS) entry which is preliminary data.</text>
</comment>
<protein>
    <submittedName>
        <fullName evidence="2">Amidohydrolase family protein</fullName>
    </submittedName>
</protein>
<dbReference type="PANTHER" id="PTHR22642">
    <property type="entry name" value="IMIDAZOLONEPROPIONASE"/>
    <property type="match status" value="1"/>
</dbReference>
<dbReference type="InterPro" id="IPR013108">
    <property type="entry name" value="Amidohydro_3"/>
</dbReference>
<dbReference type="RefSeq" id="WP_187525680.1">
    <property type="nucleotide sequence ID" value="NZ_JACRTA010000004.1"/>
</dbReference>
<keyword evidence="3" id="KW-1185">Reference proteome</keyword>
<dbReference type="InterPro" id="IPR011059">
    <property type="entry name" value="Metal-dep_hydrolase_composite"/>
</dbReference>
<dbReference type="SUPFAM" id="SSF51556">
    <property type="entry name" value="Metallo-dependent hydrolases"/>
    <property type="match status" value="1"/>
</dbReference>
<proteinExistence type="predicted"/>